<evidence type="ECO:0000313" key="1">
    <source>
        <dbReference type="EMBL" id="SHH93257.1"/>
    </source>
</evidence>
<gene>
    <name evidence="1" type="ORF">SAMN05443248_6923</name>
</gene>
<protein>
    <submittedName>
        <fullName evidence="1">Uncharacterized protein</fullName>
    </submittedName>
</protein>
<dbReference type="Proteomes" id="UP000189796">
    <property type="component" value="Chromosome I"/>
</dbReference>
<reference evidence="1 2" key="1">
    <citation type="submission" date="2016-11" db="EMBL/GenBank/DDBJ databases">
        <authorList>
            <person name="Jaros S."/>
            <person name="Januszkiewicz K."/>
            <person name="Wedrychowicz H."/>
        </authorList>
    </citation>
    <scope>NUCLEOTIDE SEQUENCE [LARGE SCALE GENOMIC DNA]</scope>
    <source>
        <strain evidence="1 2">GAS138</strain>
    </source>
</reference>
<accession>A0A1M5X085</accession>
<evidence type="ECO:0000313" key="2">
    <source>
        <dbReference type="Proteomes" id="UP000189796"/>
    </source>
</evidence>
<proteinExistence type="predicted"/>
<organism evidence="1 2">
    <name type="scientific">Bradyrhizobium erythrophlei</name>
    <dbReference type="NCBI Taxonomy" id="1437360"/>
    <lineage>
        <taxon>Bacteria</taxon>
        <taxon>Pseudomonadati</taxon>
        <taxon>Pseudomonadota</taxon>
        <taxon>Alphaproteobacteria</taxon>
        <taxon>Hyphomicrobiales</taxon>
        <taxon>Nitrobacteraceae</taxon>
        <taxon>Bradyrhizobium</taxon>
    </lineage>
</organism>
<dbReference type="AlphaFoldDB" id="A0A1M5X085"/>
<dbReference type="EMBL" id="LT670817">
    <property type="protein sequence ID" value="SHH93257.1"/>
    <property type="molecule type" value="Genomic_DNA"/>
</dbReference>
<sequence>MPGYVCMEKADRSAGMSIEAYFQRDIPVGVTIAATGIDHIETDLSQYRGVIPFRDNGPRKTVFSRDLIQT</sequence>
<name>A0A1M5X085_9BRAD</name>